<evidence type="ECO:0000313" key="2">
    <source>
        <dbReference type="Proteomes" id="UP001500363"/>
    </source>
</evidence>
<organism evidence="1 2">
    <name type="scientific">Kribbella lupini</name>
    <dbReference type="NCBI Taxonomy" id="291602"/>
    <lineage>
        <taxon>Bacteria</taxon>
        <taxon>Bacillati</taxon>
        <taxon>Actinomycetota</taxon>
        <taxon>Actinomycetes</taxon>
        <taxon>Propionibacteriales</taxon>
        <taxon>Kribbellaceae</taxon>
        <taxon>Kribbella</taxon>
    </lineage>
</organism>
<proteinExistence type="predicted"/>
<keyword evidence="2" id="KW-1185">Reference proteome</keyword>
<dbReference type="EMBL" id="BAAANC010000001">
    <property type="protein sequence ID" value="GAA1521461.1"/>
    <property type="molecule type" value="Genomic_DNA"/>
</dbReference>
<protein>
    <submittedName>
        <fullName evidence="1">Uncharacterized protein</fullName>
    </submittedName>
</protein>
<gene>
    <name evidence="1" type="ORF">GCM10009741_23120</name>
</gene>
<name>A0ABP4LDN3_9ACTN</name>
<comment type="caution">
    <text evidence="1">The sequence shown here is derived from an EMBL/GenBank/DDBJ whole genome shotgun (WGS) entry which is preliminary data.</text>
</comment>
<evidence type="ECO:0000313" key="1">
    <source>
        <dbReference type="EMBL" id="GAA1521461.1"/>
    </source>
</evidence>
<sequence>MNESEFAVDLRRRVAEAERALDTARAEGDFYGIDVRTGELDSLLRVAAENGIDPGH</sequence>
<reference evidence="2" key="1">
    <citation type="journal article" date="2019" name="Int. J. Syst. Evol. Microbiol.">
        <title>The Global Catalogue of Microorganisms (GCM) 10K type strain sequencing project: providing services to taxonomists for standard genome sequencing and annotation.</title>
        <authorList>
            <consortium name="The Broad Institute Genomics Platform"/>
            <consortium name="The Broad Institute Genome Sequencing Center for Infectious Disease"/>
            <person name="Wu L."/>
            <person name="Ma J."/>
        </authorList>
    </citation>
    <scope>NUCLEOTIDE SEQUENCE [LARGE SCALE GENOMIC DNA]</scope>
    <source>
        <strain evidence="2">JCM 14303</strain>
    </source>
</reference>
<dbReference type="Proteomes" id="UP001500363">
    <property type="component" value="Unassembled WGS sequence"/>
</dbReference>
<dbReference type="RefSeq" id="WP_344172917.1">
    <property type="nucleotide sequence ID" value="NZ_BAAANC010000001.1"/>
</dbReference>
<accession>A0ABP4LDN3</accession>